<dbReference type="SMART" id="SM00238">
    <property type="entry name" value="BIR"/>
    <property type="match status" value="3"/>
</dbReference>
<dbReference type="EMBL" id="JANPWB010000002">
    <property type="protein sequence ID" value="KAJ1209046.1"/>
    <property type="molecule type" value="Genomic_DNA"/>
</dbReference>
<organism evidence="8 9">
    <name type="scientific">Pleurodeles waltl</name>
    <name type="common">Iberian ribbed newt</name>
    <dbReference type="NCBI Taxonomy" id="8319"/>
    <lineage>
        <taxon>Eukaryota</taxon>
        <taxon>Metazoa</taxon>
        <taxon>Chordata</taxon>
        <taxon>Craniata</taxon>
        <taxon>Vertebrata</taxon>
        <taxon>Euteleostomi</taxon>
        <taxon>Amphibia</taxon>
        <taxon>Batrachia</taxon>
        <taxon>Caudata</taxon>
        <taxon>Salamandroidea</taxon>
        <taxon>Salamandridae</taxon>
        <taxon>Pleurodelinae</taxon>
        <taxon>Pleurodeles</taxon>
    </lineage>
</organism>
<keyword evidence="4" id="KW-0547">Nucleotide-binding</keyword>
<dbReference type="GO" id="GO:0005524">
    <property type="term" value="F:ATP binding"/>
    <property type="evidence" value="ECO:0007669"/>
    <property type="project" value="UniProtKB-KW"/>
</dbReference>
<evidence type="ECO:0000256" key="2">
    <source>
        <dbReference type="ARBA" id="ARBA00022723"/>
    </source>
</evidence>
<dbReference type="InterPro" id="IPR032675">
    <property type="entry name" value="LRR_dom_sf"/>
</dbReference>
<sequence length="1468" mass="166984">MFTPCLSAHERPASRTFALGKSPIPHLREGDDKQCASSHSHHAHIKPSALECSSNMDATPQLSTVKNDMNMTAPELNVSDLQNRLAFMDINFENLIPEMEKEYMEIKRVLPKTYNFRMRSEVERLRSFLSLKPLSSWSPSKMASAGFFSTGLKDSIQCFCCGLIFCTTSLRRQPYDDHLKHRPDCKFIQGQEIGNIGKYEVRVQNAEETSSQNPEVYGTENARLDSFKEWPFYARIEPGVLAEAGFFFKGKRDMVECFACGGCLANWMEGDDPWKEHAKWFPKCQFLKSMKSQDEIVEYIEDYCGFAAATGKHFTSFLNKMVSPEVEDDSVPSILADERIRLESFKTWPQDAHADPSVLAKLGFFYTGGFDDVQCFSCGLRLHKFEPGDDPWTEYMKFNSECKYLHSQAPVKENKTHAESNNIEDLSQRIEFPFQEKDGPPSTCRRARNQLSPYDSGLTRSENHWLQEAEELNVKMKRVYMEASFRKISSFGDSTHVSIDLNLLYGDLLIVSKDSKNQPSEQLTLPEILPQLDSITMIEGEPGSGKTALLRKIAVLWASGCCPMLNRFSLVFYISLSSLEGEQGLADMIIQQLLKSAGALTDASLGEIIQQLSGQVLFLFDDYGEANSVPEIIEEIIHKNYINKLCLVFTARTHRGGKLRRFSKTILSIMDFPLYSSIYLCRNLFSHNLPLVERFFVKLAMSETFRGHLKTPTFTLALCVFWIQYPNGHILSETAIYKAYLLYNRHRFPHATEKVKALTSSCGQLALKGLFQACFEFSEKDISEAGVSGDEMLRFGLLSKFTAQMLRPVYRFFHCSFQEYLAATKMTELLESDLEGDRKEACTYLQQVDTFHKAAGRFYYFLKYACRTPKSTAMIISHLMSLFNSSESFKCQTDNSNYLQQHPDLQHRETMMLIVSTTLPEIFQSSLIKWCLEFAIEAANGSDSMEVCAPIIMQFLKGKSIDFSILSLPKSPILEFLRRYPESLSLLSSVQVSVSGTKPKSQLPDLTETYSFWGIPKIEPEYSDAFTMEIETPVADYPRSNPRSILPFSTAKSQHRIPVLKMQFYYNVVAPECLLMNLNVLLSVSDHAELKLTECNGCVDIIRPAIVSYKDSFKKISTYRVELSAEEQELLLLMSSIATLEVDNTNLSQNQDHLFSNVYKFKQLKSLSMHLCTDVSENRKTLNCLKHVQRIETLKIVDSTYSDDYSGLVECIKASSDLTVFHLKCARFPMFEPLVSALSSCKKLTELRLVGNCVPDCQLASLASVLPEFKMLRVLDLSKHNFVDKEASLKFALSLASLSELEEVLFPEGVGIAESATTIVQQFQHLKNLKKITFVNTSLHDSALLELAMAAKNGFLQKTKFLELIAIHDITEAGWRSFFETLDNMPDLIELGISRVYAHQFRCHATTVKLFVQCVARLPSMAYINMLGWLLDEDDRNMFDAMKEKHPQSKKLRLSWQWYVPFSPIVQE</sequence>
<dbReference type="GO" id="GO:0016045">
    <property type="term" value="P:detection of bacterium"/>
    <property type="evidence" value="ECO:0007669"/>
    <property type="project" value="TreeGrafter"/>
</dbReference>
<evidence type="ECO:0000313" key="9">
    <source>
        <dbReference type="Proteomes" id="UP001066276"/>
    </source>
</evidence>
<dbReference type="Pfam" id="PF05729">
    <property type="entry name" value="NACHT"/>
    <property type="match status" value="1"/>
</dbReference>
<name>A0AAV7W7U4_PLEWA</name>
<dbReference type="GO" id="GO:0046872">
    <property type="term" value="F:metal ion binding"/>
    <property type="evidence" value="ECO:0007669"/>
    <property type="project" value="UniProtKB-KW"/>
</dbReference>
<dbReference type="GO" id="GO:0006915">
    <property type="term" value="P:apoptotic process"/>
    <property type="evidence" value="ECO:0007669"/>
    <property type="project" value="UniProtKB-KW"/>
</dbReference>
<proteinExistence type="predicted"/>
<dbReference type="PANTHER" id="PTHR46914">
    <property type="entry name" value="BACULOVIRAL IAP REPEAT-CONTAINING PROTEIN 1"/>
    <property type="match status" value="1"/>
</dbReference>
<keyword evidence="2" id="KW-0479">Metal-binding</keyword>
<dbReference type="PROSITE" id="PS50837">
    <property type="entry name" value="NACHT"/>
    <property type="match status" value="1"/>
</dbReference>
<dbReference type="InterPro" id="IPR053882">
    <property type="entry name" value="Nlrc4-like_WHD"/>
</dbReference>
<dbReference type="InterPro" id="IPR001370">
    <property type="entry name" value="BIR_rpt"/>
</dbReference>
<dbReference type="InterPro" id="IPR007111">
    <property type="entry name" value="NACHT_NTPase"/>
</dbReference>
<evidence type="ECO:0000256" key="3">
    <source>
        <dbReference type="ARBA" id="ARBA00022737"/>
    </source>
</evidence>
<dbReference type="CDD" id="cd00022">
    <property type="entry name" value="BIR"/>
    <property type="match status" value="3"/>
</dbReference>
<dbReference type="SUPFAM" id="SSF57924">
    <property type="entry name" value="Inhibitor of apoptosis (IAP) repeat"/>
    <property type="match status" value="3"/>
</dbReference>
<dbReference type="Pfam" id="PF22524">
    <property type="entry name" value="WHD_Nlrc4"/>
    <property type="match status" value="1"/>
</dbReference>
<keyword evidence="5" id="KW-0862">Zinc</keyword>
<keyword evidence="1" id="KW-0053">Apoptosis</keyword>
<dbReference type="PROSITE" id="PS01282">
    <property type="entry name" value="BIR_REPEAT_1"/>
    <property type="match status" value="1"/>
</dbReference>
<gene>
    <name evidence="8" type="ORF">NDU88_004425</name>
</gene>
<dbReference type="Pfam" id="PF17889">
    <property type="entry name" value="NLRC4_HD"/>
    <property type="match status" value="1"/>
</dbReference>
<evidence type="ECO:0000256" key="5">
    <source>
        <dbReference type="ARBA" id="ARBA00022833"/>
    </source>
</evidence>
<dbReference type="GO" id="GO:0070269">
    <property type="term" value="P:pyroptotic inflammatory response"/>
    <property type="evidence" value="ECO:0007669"/>
    <property type="project" value="TreeGrafter"/>
</dbReference>
<keyword evidence="6" id="KW-0067">ATP-binding</keyword>
<reference evidence="8" key="1">
    <citation type="journal article" date="2022" name="bioRxiv">
        <title>Sequencing and chromosome-scale assembly of the giantPleurodeles waltlgenome.</title>
        <authorList>
            <person name="Brown T."/>
            <person name="Elewa A."/>
            <person name="Iarovenko S."/>
            <person name="Subramanian E."/>
            <person name="Araus A.J."/>
            <person name="Petzold A."/>
            <person name="Susuki M."/>
            <person name="Suzuki K.-i.T."/>
            <person name="Hayashi T."/>
            <person name="Toyoda A."/>
            <person name="Oliveira C."/>
            <person name="Osipova E."/>
            <person name="Leigh N.D."/>
            <person name="Simon A."/>
            <person name="Yun M.H."/>
        </authorList>
    </citation>
    <scope>NUCLEOTIDE SEQUENCE</scope>
    <source>
        <strain evidence="8">20211129_DDA</strain>
        <tissue evidence="8">Liver</tissue>
    </source>
</reference>
<dbReference type="InterPro" id="IPR040535">
    <property type="entry name" value="NLRC4_HD"/>
</dbReference>
<feature type="domain" description="NACHT" evidence="7">
    <location>
        <begin position="534"/>
        <end position="653"/>
    </location>
</feature>
<dbReference type="GO" id="GO:0072557">
    <property type="term" value="C:IPAF inflammasome complex"/>
    <property type="evidence" value="ECO:0007669"/>
    <property type="project" value="TreeGrafter"/>
</dbReference>
<dbReference type="PROSITE" id="PS50143">
    <property type="entry name" value="BIR_REPEAT_2"/>
    <property type="match status" value="3"/>
</dbReference>
<dbReference type="SMART" id="SM00382">
    <property type="entry name" value="AAA"/>
    <property type="match status" value="1"/>
</dbReference>
<protein>
    <recommendedName>
        <fullName evidence="7">NACHT domain-containing protein</fullName>
    </recommendedName>
</protein>
<dbReference type="FunFam" id="3.40.50.300:FF:001126">
    <property type="entry name" value="Baculoviral IAP repeat-containing protein 1"/>
    <property type="match status" value="1"/>
</dbReference>
<dbReference type="GO" id="GO:0043066">
    <property type="term" value="P:negative regulation of apoptotic process"/>
    <property type="evidence" value="ECO:0007669"/>
    <property type="project" value="InterPro"/>
</dbReference>
<keyword evidence="9" id="KW-1185">Reference proteome</keyword>
<comment type="caution">
    <text evidence="8">The sequence shown here is derived from an EMBL/GenBank/DDBJ whole genome shotgun (WGS) entry which is preliminary data.</text>
</comment>
<dbReference type="InterPro" id="IPR028789">
    <property type="entry name" value="Naip"/>
</dbReference>
<dbReference type="PANTHER" id="PTHR46914:SF1">
    <property type="entry name" value="BACULOVIRAL IAP REPEAT-CONTAINING PROTEIN 1"/>
    <property type="match status" value="1"/>
</dbReference>
<evidence type="ECO:0000313" key="8">
    <source>
        <dbReference type="EMBL" id="KAJ1209046.1"/>
    </source>
</evidence>
<keyword evidence="3" id="KW-0677">Repeat</keyword>
<evidence type="ECO:0000256" key="1">
    <source>
        <dbReference type="ARBA" id="ARBA00022703"/>
    </source>
</evidence>
<dbReference type="GO" id="GO:0042742">
    <property type="term" value="P:defense response to bacterium"/>
    <property type="evidence" value="ECO:0007669"/>
    <property type="project" value="TreeGrafter"/>
</dbReference>
<dbReference type="InterPro" id="IPR027417">
    <property type="entry name" value="P-loop_NTPase"/>
</dbReference>
<dbReference type="InterPro" id="IPR003593">
    <property type="entry name" value="AAA+_ATPase"/>
</dbReference>
<dbReference type="SUPFAM" id="SSF52540">
    <property type="entry name" value="P-loop containing nucleoside triphosphate hydrolases"/>
    <property type="match status" value="1"/>
</dbReference>
<dbReference type="GO" id="GO:0043027">
    <property type="term" value="F:cysteine-type endopeptidase inhibitor activity involved in apoptotic process"/>
    <property type="evidence" value="ECO:0007669"/>
    <property type="project" value="InterPro"/>
</dbReference>
<dbReference type="SUPFAM" id="SSF52047">
    <property type="entry name" value="RNI-like"/>
    <property type="match status" value="1"/>
</dbReference>
<evidence type="ECO:0000259" key="7">
    <source>
        <dbReference type="PROSITE" id="PS50837"/>
    </source>
</evidence>
<dbReference type="Gene3D" id="1.10.1170.10">
    <property type="entry name" value="Inhibitor Of Apoptosis Protein (2mihbC-IAP-1), Chain A"/>
    <property type="match status" value="3"/>
</dbReference>
<accession>A0AAV7W7U4</accession>
<evidence type="ECO:0000256" key="6">
    <source>
        <dbReference type="ARBA" id="ARBA00022840"/>
    </source>
</evidence>
<evidence type="ECO:0000256" key="4">
    <source>
        <dbReference type="ARBA" id="ARBA00022741"/>
    </source>
</evidence>
<dbReference type="Pfam" id="PF00653">
    <property type="entry name" value="BIR"/>
    <property type="match status" value="3"/>
</dbReference>
<dbReference type="Gene3D" id="3.80.10.10">
    <property type="entry name" value="Ribonuclease Inhibitor"/>
    <property type="match status" value="1"/>
</dbReference>
<dbReference type="Gene3D" id="3.40.50.300">
    <property type="entry name" value="P-loop containing nucleotide triphosphate hydrolases"/>
    <property type="match status" value="1"/>
</dbReference>
<dbReference type="Proteomes" id="UP001066276">
    <property type="component" value="Chromosome 1_2"/>
</dbReference>